<keyword evidence="4 7" id="KW-0547">Nucleotide-binding</keyword>
<proteinExistence type="inferred from homology"/>
<gene>
    <name evidence="11" type="ORF">EDD71_10244</name>
</gene>
<evidence type="ECO:0000256" key="3">
    <source>
        <dbReference type="ARBA" id="ARBA00022679"/>
    </source>
</evidence>
<feature type="binding site" evidence="7">
    <location>
        <position position="41"/>
    </location>
    <ligand>
        <name>ATP</name>
        <dbReference type="ChEBI" id="CHEBI:30616"/>
    </ligand>
</feature>
<evidence type="ECO:0000256" key="9">
    <source>
        <dbReference type="SAM" id="Phobius"/>
    </source>
</evidence>
<dbReference type="PANTHER" id="PTHR43671">
    <property type="entry name" value="SERINE/THREONINE-PROTEIN KINASE NEK"/>
    <property type="match status" value="1"/>
</dbReference>
<reference evidence="11 12" key="1">
    <citation type="submission" date="2019-03" db="EMBL/GenBank/DDBJ databases">
        <title>Genomic Encyclopedia of Type Strains, Phase IV (KMG-IV): sequencing the most valuable type-strain genomes for metagenomic binning, comparative biology and taxonomic classification.</title>
        <authorList>
            <person name="Goeker M."/>
        </authorList>
    </citation>
    <scope>NUCLEOTIDE SEQUENCE [LARGE SCALE GENOMIC DNA]</scope>
    <source>
        <strain evidence="11 12">DSM 24455</strain>
    </source>
</reference>
<dbReference type="Gene3D" id="1.10.510.10">
    <property type="entry name" value="Transferase(Phosphotransferase) domain 1"/>
    <property type="match status" value="1"/>
</dbReference>
<keyword evidence="3" id="KW-0808">Transferase</keyword>
<dbReference type="EC" id="2.7.11.1" evidence="2"/>
<dbReference type="InterPro" id="IPR050660">
    <property type="entry name" value="NEK_Ser/Thr_kinase"/>
</dbReference>
<organism evidence="11 12">
    <name type="scientific">Fonticella tunisiensis</name>
    <dbReference type="NCBI Taxonomy" id="1096341"/>
    <lineage>
        <taxon>Bacteria</taxon>
        <taxon>Bacillati</taxon>
        <taxon>Bacillota</taxon>
        <taxon>Clostridia</taxon>
        <taxon>Eubacteriales</taxon>
        <taxon>Clostridiaceae</taxon>
        <taxon>Fonticella</taxon>
    </lineage>
</organism>
<protein>
    <recommendedName>
        <fullName evidence="2">non-specific serine/threonine protein kinase</fullName>
        <ecNumber evidence="2">2.7.11.1</ecNumber>
    </recommendedName>
</protein>
<evidence type="ECO:0000256" key="5">
    <source>
        <dbReference type="ARBA" id="ARBA00022777"/>
    </source>
</evidence>
<keyword evidence="9" id="KW-0472">Membrane</keyword>
<keyword evidence="9" id="KW-1133">Transmembrane helix</keyword>
<dbReference type="InterPro" id="IPR011009">
    <property type="entry name" value="Kinase-like_dom_sf"/>
</dbReference>
<sequence length="524" mass="59358">MLKPGDILDGKYEVIRVLGQGGMGIVYLCVNKRLGNLWAIKEIKNELKERIDFLAEPNILKKLSHPGIPRIVDIFNEGDNLYIVEDYIEGETLEKLVLREGRLSRERIYDIASELCDILSYLHSFNPPIIYRDLKPSNIIISPDGKAKLIDFGISRIYKENQSSDTILMGSRGYAAPEQYTGVQSNKQTDIYGLGATLYFMASGEVPPMVIDISRDKNNIDENLGKIIEKAMRTNISERYSTVEELKHELNVLKDENKTFFIDDYKKTETKTMVMEDNSPFELKKKRDKKGLVKALAGFAALVFIIYSLLHVIPWQDKKEKTASMDNKNSISDNKPQESSQQKESPSVNKNNEVKHVASDASVEGLFYWDSPVVKKTSDKDDDRSKGRGKYKYLEDHETESLLYKLNPAALNGKYDNKVTLKLEYMEFTEKQIIAYCVVESSLLNGLIISRDKTYLMGDDGRYSKASLISPGGTSISGGLKKQNIKIVFNRLDLNTDRIILKSTISLKDVPDSTENINLVVNVK</sequence>
<dbReference type="PROSITE" id="PS50011">
    <property type="entry name" value="PROTEIN_KINASE_DOM"/>
    <property type="match status" value="1"/>
</dbReference>
<dbReference type="Proteomes" id="UP000295325">
    <property type="component" value="Unassembled WGS sequence"/>
</dbReference>
<feature type="domain" description="Protein kinase" evidence="10">
    <location>
        <begin position="12"/>
        <end position="251"/>
    </location>
</feature>
<accession>A0A4V3ETN5</accession>
<dbReference type="CDD" id="cd14014">
    <property type="entry name" value="STKc_PknB_like"/>
    <property type="match status" value="1"/>
</dbReference>
<dbReference type="SUPFAM" id="SSF56112">
    <property type="entry name" value="Protein kinase-like (PK-like)"/>
    <property type="match status" value="1"/>
</dbReference>
<dbReference type="PROSITE" id="PS00107">
    <property type="entry name" value="PROTEIN_KINASE_ATP"/>
    <property type="match status" value="1"/>
</dbReference>
<keyword evidence="12" id="KW-1185">Reference proteome</keyword>
<evidence type="ECO:0000256" key="8">
    <source>
        <dbReference type="SAM" id="MobiDB-lite"/>
    </source>
</evidence>
<evidence type="ECO:0000313" key="11">
    <source>
        <dbReference type="EMBL" id="TDT63285.1"/>
    </source>
</evidence>
<keyword evidence="5 11" id="KW-0418">Kinase</keyword>
<keyword evidence="6 7" id="KW-0067">ATP-binding</keyword>
<dbReference type="InterPro" id="IPR000719">
    <property type="entry name" value="Prot_kinase_dom"/>
</dbReference>
<dbReference type="Pfam" id="PF00069">
    <property type="entry name" value="Pkinase"/>
    <property type="match status" value="1"/>
</dbReference>
<dbReference type="InterPro" id="IPR017441">
    <property type="entry name" value="Protein_kinase_ATP_BS"/>
</dbReference>
<dbReference type="PANTHER" id="PTHR43671:SF13">
    <property type="entry name" value="SERINE_THREONINE-PROTEIN KINASE NEK2"/>
    <property type="match status" value="1"/>
</dbReference>
<feature type="compositionally biased region" description="Low complexity" evidence="8">
    <location>
        <begin position="337"/>
        <end position="347"/>
    </location>
</feature>
<comment type="similarity">
    <text evidence="1">Belongs to the protein kinase superfamily. NEK Ser/Thr protein kinase family. NIMA subfamily.</text>
</comment>
<dbReference type="GO" id="GO:0004674">
    <property type="term" value="F:protein serine/threonine kinase activity"/>
    <property type="evidence" value="ECO:0007669"/>
    <property type="project" value="UniProtKB-KW"/>
</dbReference>
<evidence type="ECO:0000313" key="12">
    <source>
        <dbReference type="Proteomes" id="UP000295325"/>
    </source>
</evidence>
<dbReference type="SMART" id="SM00220">
    <property type="entry name" value="S_TKc"/>
    <property type="match status" value="1"/>
</dbReference>
<evidence type="ECO:0000256" key="4">
    <source>
        <dbReference type="ARBA" id="ARBA00022741"/>
    </source>
</evidence>
<dbReference type="GO" id="GO:0005524">
    <property type="term" value="F:ATP binding"/>
    <property type="evidence" value="ECO:0007669"/>
    <property type="project" value="UniProtKB-UniRule"/>
</dbReference>
<evidence type="ECO:0000256" key="2">
    <source>
        <dbReference type="ARBA" id="ARBA00012513"/>
    </source>
</evidence>
<evidence type="ECO:0000256" key="1">
    <source>
        <dbReference type="ARBA" id="ARBA00010886"/>
    </source>
</evidence>
<evidence type="ECO:0000256" key="6">
    <source>
        <dbReference type="ARBA" id="ARBA00022840"/>
    </source>
</evidence>
<dbReference type="InterPro" id="IPR008271">
    <property type="entry name" value="Ser/Thr_kinase_AS"/>
</dbReference>
<feature type="compositionally biased region" description="Polar residues" evidence="8">
    <location>
        <begin position="324"/>
        <end position="334"/>
    </location>
</feature>
<dbReference type="PROSITE" id="PS00108">
    <property type="entry name" value="PROTEIN_KINASE_ST"/>
    <property type="match status" value="1"/>
</dbReference>
<evidence type="ECO:0000256" key="7">
    <source>
        <dbReference type="PROSITE-ProRule" id="PRU10141"/>
    </source>
</evidence>
<dbReference type="RefSeq" id="WP_133626949.1">
    <property type="nucleotide sequence ID" value="NZ_SOAZ01000002.1"/>
</dbReference>
<feature type="region of interest" description="Disordered" evidence="8">
    <location>
        <begin position="323"/>
        <end position="354"/>
    </location>
</feature>
<feature type="transmembrane region" description="Helical" evidence="9">
    <location>
        <begin position="292"/>
        <end position="315"/>
    </location>
</feature>
<evidence type="ECO:0000259" key="10">
    <source>
        <dbReference type="PROSITE" id="PS50011"/>
    </source>
</evidence>
<name>A0A4V3ETN5_9CLOT</name>
<dbReference type="AlphaFoldDB" id="A0A4V3ETN5"/>
<dbReference type="EMBL" id="SOAZ01000002">
    <property type="protein sequence ID" value="TDT63285.1"/>
    <property type="molecule type" value="Genomic_DNA"/>
</dbReference>
<keyword evidence="11" id="KW-0723">Serine/threonine-protein kinase</keyword>
<dbReference type="OrthoDB" id="9788659at2"/>
<keyword evidence="9" id="KW-0812">Transmembrane</keyword>
<comment type="caution">
    <text evidence="11">The sequence shown here is derived from an EMBL/GenBank/DDBJ whole genome shotgun (WGS) entry which is preliminary data.</text>
</comment>